<evidence type="ECO:0000313" key="12">
    <source>
        <dbReference type="Proteomes" id="UP000011116"/>
    </source>
</evidence>
<sequence>MEAALVSVAMGALKPVLRKLATLLGDEYKRLKGVRGEIESLSRKLAALEAFLLKMSEEEDPDVQDKVWMNEVRELSYDMEDSIDDFIHSVDGEDTKTDGFLEKMKNSLEKLRKMQAHYQIGNEIGDLKKEIVAVAERNGRYKTREAFSKTKNATIDPRALGIFAHASKLVGVDEPKAEIIKLLTEGVSTQEQLKLVSIVGSGGMGKTTLANQVYQDLKGKFNCRAFLSVSRNPDMKNIMRTILSEVSGKSYADNKARSLQQLIRKITKFLVDKRYFVVIDDIWDMDTWNIIKLAFPITSSDSIIITTTRINDVAKSCRATSLNGHIYGIRPLDMVHSRLLFHTRLFNSEENCPLYLEEISEQILAKCVGIPLAIIDIASLLDNTQMIVHQWEKVKDSIGRALQRNHNVEGMMKILSLSYFDLPAELKSCLLYFSIFPEDSIIEKKALIKRWIAESLIHAEEGYTPYELGERCFNELINRSLIQPGEMDKYGRVKSCRLHDTIFDFIISKSTEENFVTLVDVPSLTVGTQSKVRRLFLQGSKENKLIVPSSLVLSHVRSLDVFGSSVEIPCMDKFRHLRVLNFRGCYQLENHHLENVGRLFQLRYLSLRDARYISQLPEKIMHLKCLEVLDLRGTDVCELPTFIVNIKSLVQLLMDDIDVKLPCGISKMQGLEKLKHVSVHSQTFNLLEELGRLKCLKNLVISCDDTSADNYHESNTSIVVASVRKLENLLSLGVTCVSELLEESLCPMPLGLQKLVTRFSMVLRVPKWVGSLVNLQHIGLQLKEADKEDFCILGGLPALRILSLEISSKRKDTLVITGEVGFPSLRVFHYLPWYGVINLKFAAGAMPKLDSLHMRFRSDEIKSPGTGGTFDLGIKNLPSLHTMECVLSYTGECIHLLDLAKSAMLKEANEHPNHPTVSFNDRCSAYV</sequence>
<keyword evidence="2" id="KW-0433">Leucine-rich repeat</keyword>
<evidence type="ECO:0000256" key="4">
    <source>
        <dbReference type="ARBA" id="ARBA00022741"/>
    </source>
</evidence>
<dbReference type="AlphaFoldDB" id="A0A8I6Y945"/>
<dbReference type="GO" id="GO:0002758">
    <property type="term" value="P:innate immune response-activating signaling pathway"/>
    <property type="evidence" value="ECO:0007669"/>
    <property type="project" value="UniProtKB-ARBA"/>
</dbReference>
<dbReference type="OrthoDB" id="638336at2759"/>
<dbReference type="GO" id="GO:0009626">
    <property type="term" value="P:plant-type hypersensitive response"/>
    <property type="evidence" value="ECO:0007669"/>
    <property type="project" value="UniProtKB-ARBA"/>
</dbReference>
<comment type="similarity">
    <text evidence="1">Belongs to the disease resistance NB-LRR family.</text>
</comment>
<dbReference type="PRINTS" id="PR00364">
    <property type="entry name" value="DISEASERSIST"/>
</dbReference>
<dbReference type="InterPro" id="IPR002182">
    <property type="entry name" value="NB-ARC"/>
</dbReference>
<dbReference type="InterPro" id="IPR042197">
    <property type="entry name" value="Apaf_helical"/>
</dbReference>
<dbReference type="InterPro" id="IPR036388">
    <property type="entry name" value="WH-like_DNA-bd_sf"/>
</dbReference>
<dbReference type="Pfam" id="PF23559">
    <property type="entry name" value="WHD_DRP"/>
    <property type="match status" value="1"/>
</dbReference>
<dbReference type="InterPro" id="IPR032675">
    <property type="entry name" value="LRR_dom_sf"/>
</dbReference>
<evidence type="ECO:0000259" key="7">
    <source>
        <dbReference type="Pfam" id="PF00931"/>
    </source>
</evidence>
<reference evidence="11" key="2">
    <citation type="submission" date="2020-10" db="EMBL/GenBank/DDBJ databases">
        <authorList>
            <person name="Scholz U."/>
            <person name="Mascher M."/>
            <person name="Fiebig A."/>
        </authorList>
    </citation>
    <scope>NUCLEOTIDE SEQUENCE [LARGE SCALE GENOMIC DNA]</scope>
    <source>
        <strain evidence="11">cv. Morex</strain>
    </source>
</reference>
<dbReference type="InterPro" id="IPR041118">
    <property type="entry name" value="Rx_N"/>
</dbReference>
<dbReference type="InterPro" id="IPR058922">
    <property type="entry name" value="WHD_DRP"/>
</dbReference>
<dbReference type="SMR" id="A0A8I6Y945"/>
<evidence type="ECO:0000256" key="5">
    <source>
        <dbReference type="ARBA" id="ARBA00022821"/>
    </source>
</evidence>
<evidence type="ECO:0000259" key="8">
    <source>
        <dbReference type="Pfam" id="PF18052"/>
    </source>
</evidence>
<dbReference type="PANTHER" id="PTHR23155">
    <property type="entry name" value="DISEASE RESISTANCE PROTEIN RP"/>
    <property type="match status" value="1"/>
</dbReference>
<evidence type="ECO:0000256" key="2">
    <source>
        <dbReference type="ARBA" id="ARBA00022614"/>
    </source>
</evidence>
<dbReference type="InterPro" id="IPR027417">
    <property type="entry name" value="P-loop_NTPase"/>
</dbReference>
<keyword evidence="5" id="KW-0611">Plant defense</keyword>
<dbReference type="GeneID" id="123403162"/>
<dbReference type="Gene3D" id="1.10.8.430">
    <property type="entry name" value="Helical domain of apoptotic protease-activating factors"/>
    <property type="match status" value="1"/>
</dbReference>
<dbReference type="GO" id="GO:0043531">
    <property type="term" value="F:ADP binding"/>
    <property type="evidence" value="ECO:0007669"/>
    <property type="project" value="InterPro"/>
</dbReference>
<organism evidence="11 12">
    <name type="scientific">Hordeum vulgare subsp. vulgare</name>
    <name type="common">Domesticated barley</name>
    <dbReference type="NCBI Taxonomy" id="112509"/>
    <lineage>
        <taxon>Eukaryota</taxon>
        <taxon>Viridiplantae</taxon>
        <taxon>Streptophyta</taxon>
        <taxon>Embryophyta</taxon>
        <taxon>Tracheophyta</taxon>
        <taxon>Spermatophyta</taxon>
        <taxon>Magnoliopsida</taxon>
        <taxon>Liliopsida</taxon>
        <taxon>Poales</taxon>
        <taxon>Poaceae</taxon>
        <taxon>BOP clade</taxon>
        <taxon>Pooideae</taxon>
        <taxon>Triticodae</taxon>
        <taxon>Triticeae</taxon>
        <taxon>Hordeinae</taxon>
        <taxon>Hordeum</taxon>
    </lineage>
</organism>
<keyword evidence="4" id="KW-0547">Nucleotide-binding</keyword>
<dbReference type="RefSeq" id="XP_044953058.1">
    <property type="nucleotide sequence ID" value="XM_045097123.1"/>
</dbReference>
<dbReference type="Pfam" id="PF18052">
    <property type="entry name" value="Rx_N"/>
    <property type="match status" value="1"/>
</dbReference>
<dbReference type="PANTHER" id="PTHR23155:SF1107">
    <property type="entry name" value="OS08G0373000 PROTEIN"/>
    <property type="match status" value="1"/>
</dbReference>
<evidence type="ECO:0000259" key="9">
    <source>
        <dbReference type="Pfam" id="PF23559"/>
    </source>
</evidence>
<dbReference type="FunFam" id="1.10.10.10:FF:000322">
    <property type="entry name" value="Probable disease resistance protein At1g63360"/>
    <property type="match status" value="1"/>
</dbReference>
<reference evidence="11" key="3">
    <citation type="submission" date="2022-01" db="UniProtKB">
        <authorList>
            <consortium name="EnsemblPlants"/>
        </authorList>
    </citation>
    <scope>IDENTIFICATION</scope>
    <source>
        <strain evidence="11">subsp. vulgare</strain>
    </source>
</reference>
<dbReference type="Pfam" id="PF00931">
    <property type="entry name" value="NB-ARC"/>
    <property type="match status" value="1"/>
</dbReference>
<dbReference type="Gene3D" id="3.80.10.10">
    <property type="entry name" value="Ribonuclease Inhibitor"/>
    <property type="match status" value="1"/>
</dbReference>
<dbReference type="Pfam" id="PF23598">
    <property type="entry name" value="LRR_14"/>
    <property type="match status" value="1"/>
</dbReference>
<dbReference type="GO" id="GO:0042742">
    <property type="term" value="P:defense response to bacterium"/>
    <property type="evidence" value="ECO:0007669"/>
    <property type="project" value="UniProtKB-ARBA"/>
</dbReference>
<feature type="domain" description="Disease resistance N-terminal" evidence="8">
    <location>
        <begin position="12"/>
        <end position="94"/>
    </location>
</feature>
<gene>
    <name evidence="11" type="primary">LOC123403162</name>
</gene>
<feature type="domain" description="Disease resistance protein winged helix" evidence="9">
    <location>
        <begin position="435"/>
        <end position="506"/>
    </location>
</feature>
<dbReference type="KEGG" id="hvg:123403162"/>
<name>A0A8I6Y945_HORVV</name>
<evidence type="ECO:0000259" key="10">
    <source>
        <dbReference type="Pfam" id="PF23598"/>
    </source>
</evidence>
<dbReference type="Gramene" id="HORVU.MOREX.r3.6HG0631400.1">
    <property type="protein sequence ID" value="HORVU.MOREX.r3.6HG0631400.1"/>
    <property type="gene ID" value="HORVU.MOREX.r3.6HG0631400"/>
</dbReference>
<evidence type="ECO:0000256" key="1">
    <source>
        <dbReference type="ARBA" id="ARBA00008894"/>
    </source>
</evidence>
<evidence type="ECO:0000256" key="6">
    <source>
        <dbReference type="ARBA" id="ARBA00023054"/>
    </source>
</evidence>
<evidence type="ECO:0008006" key="13">
    <source>
        <dbReference type="Google" id="ProtNLM"/>
    </source>
</evidence>
<dbReference type="Gene3D" id="1.20.5.4130">
    <property type="match status" value="1"/>
</dbReference>
<dbReference type="Proteomes" id="UP000011116">
    <property type="component" value="Chromosome 6H"/>
</dbReference>
<keyword evidence="6" id="KW-0175">Coiled coil</keyword>
<dbReference type="FunFam" id="3.40.50.300:FF:001091">
    <property type="entry name" value="Probable disease resistance protein At1g61300"/>
    <property type="match status" value="1"/>
</dbReference>
<dbReference type="Gene3D" id="3.40.50.300">
    <property type="entry name" value="P-loop containing nucleotide triphosphate hydrolases"/>
    <property type="match status" value="1"/>
</dbReference>
<keyword evidence="12" id="KW-1185">Reference proteome</keyword>
<dbReference type="SUPFAM" id="SSF52540">
    <property type="entry name" value="P-loop containing nucleoside triphosphate hydrolases"/>
    <property type="match status" value="1"/>
</dbReference>
<proteinExistence type="inferred from homology"/>
<reference evidence="12" key="1">
    <citation type="journal article" date="2012" name="Nature">
        <title>A physical, genetic and functional sequence assembly of the barley genome.</title>
        <authorList>
            <consortium name="The International Barley Genome Sequencing Consortium"/>
            <person name="Mayer K.F."/>
            <person name="Waugh R."/>
            <person name="Brown J.W."/>
            <person name="Schulman A."/>
            <person name="Langridge P."/>
            <person name="Platzer M."/>
            <person name="Fincher G.B."/>
            <person name="Muehlbauer G.J."/>
            <person name="Sato K."/>
            <person name="Close T.J."/>
            <person name="Wise R.P."/>
            <person name="Stein N."/>
        </authorList>
    </citation>
    <scope>NUCLEOTIDE SEQUENCE [LARGE SCALE GENOMIC DNA]</scope>
    <source>
        <strain evidence="12">cv. Morex</strain>
    </source>
</reference>
<dbReference type="InterPro" id="IPR044974">
    <property type="entry name" value="Disease_R_plants"/>
</dbReference>
<feature type="domain" description="Disease resistance R13L4/SHOC-2-like LRR" evidence="10">
    <location>
        <begin position="555"/>
        <end position="917"/>
    </location>
</feature>
<evidence type="ECO:0000313" key="11">
    <source>
        <dbReference type="EnsemblPlants" id="HORVU.MOREX.r3.6HG0631400.1"/>
    </source>
</evidence>
<protein>
    <recommendedName>
        <fullName evidence="13">AAA+ ATPase domain-containing protein</fullName>
    </recommendedName>
</protein>
<feature type="domain" description="NB-ARC" evidence="7">
    <location>
        <begin position="178"/>
        <end position="320"/>
    </location>
</feature>
<accession>A0A8I6Y945</accession>
<dbReference type="EnsemblPlants" id="HORVU.MOREX.r3.6HG0631400.1">
    <property type="protein sequence ID" value="HORVU.MOREX.r3.6HG0631400.1"/>
    <property type="gene ID" value="HORVU.MOREX.r3.6HG0631400"/>
</dbReference>
<dbReference type="InterPro" id="IPR055414">
    <property type="entry name" value="LRR_R13L4/SHOC2-like"/>
</dbReference>
<dbReference type="CDD" id="cd14798">
    <property type="entry name" value="RX-CC_like"/>
    <property type="match status" value="1"/>
</dbReference>
<keyword evidence="3" id="KW-0677">Repeat</keyword>
<dbReference type="SUPFAM" id="SSF52058">
    <property type="entry name" value="L domain-like"/>
    <property type="match status" value="1"/>
</dbReference>
<evidence type="ECO:0000256" key="3">
    <source>
        <dbReference type="ARBA" id="ARBA00022737"/>
    </source>
</evidence>
<dbReference type="InterPro" id="IPR038005">
    <property type="entry name" value="RX-like_CC"/>
</dbReference>
<dbReference type="Gene3D" id="1.10.10.10">
    <property type="entry name" value="Winged helix-like DNA-binding domain superfamily/Winged helix DNA-binding domain"/>
    <property type="match status" value="1"/>
</dbReference>